<dbReference type="EMBL" id="CP114014">
    <property type="protein sequence ID" value="XAY05858.1"/>
    <property type="molecule type" value="Genomic_DNA"/>
</dbReference>
<feature type="transmembrane region" description="Helical" evidence="2">
    <location>
        <begin position="375"/>
        <end position="398"/>
    </location>
</feature>
<proteinExistence type="predicted"/>
<evidence type="ECO:0000256" key="2">
    <source>
        <dbReference type="SAM" id="Phobius"/>
    </source>
</evidence>
<feature type="region of interest" description="Disordered" evidence="1">
    <location>
        <begin position="415"/>
        <end position="532"/>
    </location>
</feature>
<feature type="region of interest" description="Disordered" evidence="1">
    <location>
        <begin position="194"/>
        <end position="296"/>
    </location>
</feature>
<feature type="compositionally biased region" description="Low complexity" evidence="1">
    <location>
        <begin position="471"/>
        <end position="514"/>
    </location>
</feature>
<protein>
    <recommendedName>
        <fullName evidence="4">DUF222 domain-containing protein</fullName>
    </recommendedName>
</protein>
<feature type="compositionally biased region" description="Polar residues" evidence="1">
    <location>
        <begin position="447"/>
        <end position="465"/>
    </location>
</feature>
<name>A0AAU7AW31_9ACTN</name>
<evidence type="ECO:0000313" key="3">
    <source>
        <dbReference type="EMBL" id="XAY05858.1"/>
    </source>
</evidence>
<keyword evidence="2" id="KW-1133">Transmembrane helix</keyword>
<gene>
    <name evidence="3" type="ORF">DSM112329_02718</name>
</gene>
<dbReference type="RefSeq" id="WP_354702361.1">
    <property type="nucleotide sequence ID" value="NZ_CP114014.1"/>
</dbReference>
<dbReference type="KEGG" id="parq:DSM112329_02718"/>
<feature type="compositionally biased region" description="Low complexity" evidence="1">
    <location>
        <begin position="428"/>
        <end position="440"/>
    </location>
</feature>
<evidence type="ECO:0008006" key="4">
    <source>
        <dbReference type="Google" id="ProtNLM"/>
    </source>
</evidence>
<dbReference type="AlphaFoldDB" id="A0AAU7AW31"/>
<feature type="compositionally biased region" description="Acidic residues" evidence="1">
    <location>
        <begin position="275"/>
        <end position="296"/>
    </location>
</feature>
<accession>A0AAU7AW31</accession>
<feature type="compositionally biased region" description="Low complexity" evidence="1">
    <location>
        <begin position="242"/>
        <end position="255"/>
    </location>
</feature>
<reference evidence="3" key="1">
    <citation type="submission" date="2022-12" db="EMBL/GenBank/DDBJ databases">
        <title>Paraconexibacter alkalitolerans sp. nov. and Baekduia alba sp. nov., isolated from soil and emended description of the genera Paraconexibacter (Chun et al., 2020) and Baekduia (An et al., 2020).</title>
        <authorList>
            <person name="Vieira S."/>
            <person name="Huber K.J."/>
            <person name="Geppert A."/>
            <person name="Wolf J."/>
            <person name="Neumann-Schaal M."/>
            <person name="Muesken M."/>
            <person name="Overmann J."/>
        </authorList>
    </citation>
    <scope>NUCLEOTIDE SEQUENCE</scope>
    <source>
        <strain evidence="3">AEG42_29</strain>
    </source>
</reference>
<feature type="compositionally biased region" description="Low complexity" evidence="1">
    <location>
        <begin position="204"/>
        <end position="223"/>
    </location>
</feature>
<sequence length="532" mass="54278">MDGSPQAAVTPEGVRDGDPAVLAALVARRGPAVLAFCDAVCEPDVLSHAIAEAFARFRALVATVSDLGDSDPDAFLLGATRHAAASMARVPNDSRGVFRVLGRGASPETYAAVPGLLAARADSMLGADDLERLSRLLEKSAAAREVEAAFRRAERGYRSPPARPIGPERTAHVIAAMQAAAPIAEPFATQLAEQAPAALPDPESSSAGHAAAPGASSAGPDTGAADRDDGEPASDARVPSSLTPADAPDAGATALHPVVPASPEPEPEQDLHEPYEDEDEYDDALADDEPGLPEDDAPLDEDRHAVIVPPGDPVLAELEAGGVPVESPTRVYRARRGLPRVSLPSGGGRSIPRRAEEVATADAGAAADHGPVYRLLLPAVAILIAVLVMLAIAGVFGGGDPAPAMVLKPAIATQLPPDDTAPTPPPRTTTTTTTTTPTPATKKKSQRPSTTTEQPPPATSTTVARTNGDDAAPSPSAALPTGPASATRSVGTPAARTATPPAAPTVARPPTSSTVDDDYRPYDPSRQPAYGP</sequence>
<keyword evidence="2" id="KW-0472">Membrane</keyword>
<evidence type="ECO:0000256" key="1">
    <source>
        <dbReference type="SAM" id="MobiDB-lite"/>
    </source>
</evidence>
<organism evidence="3">
    <name type="scientific">Paraconexibacter sp. AEG42_29</name>
    <dbReference type="NCBI Taxonomy" id="2997339"/>
    <lineage>
        <taxon>Bacteria</taxon>
        <taxon>Bacillati</taxon>
        <taxon>Actinomycetota</taxon>
        <taxon>Thermoleophilia</taxon>
        <taxon>Solirubrobacterales</taxon>
        <taxon>Paraconexibacteraceae</taxon>
        <taxon>Paraconexibacter</taxon>
    </lineage>
</organism>
<keyword evidence="2" id="KW-0812">Transmembrane</keyword>